<comment type="caution">
    <text evidence="1">The sequence shown here is derived from an EMBL/GenBank/DDBJ whole genome shotgun (WGS) entry which is preliminary data.</text>
</comment>
<evidence type="ECO:0000313" key="2">
    <source>
        <dbReference type="Proteomes" id="UP000004621"/>
    </source>
</evidence>
<dbReference type="EMBL" id="ACEO02000013">
    <property type="protein sequence ID" value="EFC51164.1"/>
    <property type="molecule type" value="Genomic_DNA"/>
</dbReference>
<dbReference type="AlphaFoldDB" id="A0A9W5IP19"/>
<protein>
    <submittedName>
        <fullName evidence="1">Uncharacterized protein</fullName>
    </submittedName>
</protein>
<gene>
    <name evidence="1" type="ORF">NEISUBOT_05335</name>
</gene>
<evidence type="ECO:0000313" key="1">
    <source>
        <dbReference type="EMBL" id="EFC51164.1"/>
    </source>
</evidence>
<reference evidence="1 2" key="1">
    <citation type="submission" date="2010-01" db="EMBL/GenBank/DDBJ databases">
        <authorList>
            <person name="Weinstock G."/>
            <person name="Sodergren E."/>
            <person name="Clifton S."/>
            <person name="Fulton L."/>
            <person name="Fulton B."/>
            <person name="Courtney L."/>
            <person name="Fronick C."/>
            <person name="Harrison M."/>
            <person name="Strong C."/>
            <person name="Farmer C."/>
            <person name="Delahaunty K."/>
            <person name="Markovic C."/>
            <person name="Hall O."/>
            <person name="Minx P."/>
            <person name="Tomlinson C."/>
            <person name="Mitreva M."/>
            <person name="Nelson J."/>
            <person name="Hou S."/>
            <person name="Wollam A."/>
            <person name="Pepin K.H."/>
            <person name="Johnson M."/>
            <person name="Bhonagiri V."/>
            <person name="Nash W.E."/>
            <person name="Warren W."/>
            <person name="Chinwalla A."/>
            <person name="Mardis E.R."/>
            <person name="Wilson R.K."/>
        </authorList>
    </citation>
    <scope>NUCLEOTIDE SEQUENCE [LARGE SCALE GENOMIC DNA]</scope>
    <source>
        <strain evidence="1 2">NJ9703</strain>
    </source>
</reference>
<accession>A0A9W5IP19</accession>
<organism evidence="1 2">
    <name type="scientific">Neisseria subflava NJ9703</name>
    <dbReference type="NCBI Taxonomy" id="546268"/>
    <lineage>
        <taxon>Bacteria</taxon>
        <taxon>Pseudomonadati</taxon>
        <taxon>Pseudomonadota</taxon>
        <taxon>Betaproteobacteria</taxon>
        <taxon>Neisseriales</taxon>
        <taxon>Neisseriaceae</taxon>
        <taxon>Neisseria</taxon>
    </lineage>
</organism>
<proteinExistence type="predicted"/>
<dbReference type="Proteomes" id="UP000004621">
    <property type="component" value="Unassembled WGS sequence"/>
</dbReference>
<name>A0A9W5IP19_NEISU</name>
<sequence>MGKQAVAVGHDEVEQTEAADFMSQAGNGVKQNFRFGFGGKAAAQAVEDKAERAFGIGRADRVVVLSLLGEKINQMAVVCKQPIFAPHLAHEGMSVRQRGLALRGLADMGDNVFRLDLIGAHQVGNGRVGAGLVVVKQAYAFAFKKADTEAVSVVVGNAATAAEAFKREHDVCGSVAIHAEQLAHGVNLYFWGIYGVIMVYRAGSFNM</sequence>